<feature type="domain" description="ATPase dynein-related AAA" evidence="8">
    <location>
        <begin position="120"/>
        <end position="201"/>
    </location>
</feature>
<dbReference type="SUPFAM" id="SSF52540">
    <property type="entry name" value="P-loop containing nucleoside triphosphate hydrolases"/>
    <property type="match status" value="1"/>
</dbReference>
<feature type="chain" id="PRO_5036503867" description="ATPase dynein-related AAA domain-containing protein" evidence="7">
    <location>
        <begin position="28"/>
        <end position="202"/>
    </location>
</feature>
<dbReference type="InterPro" id="IPR005171">
    <property type="entry name" value="Cyt_c_oxidase_su4_prok"/>
</dbReference>
<dbReference type="PANTHER" id="PTHR42759">
    <property type="entry name" value="MOXR FAMILY PROTEIN"/>
    <property type="match status" value="1"/>
</dbReference>
<dbReference type="GO" id="GO:0016887">
    <property type="term" value="F:ATP hydrolysis activity"/>
    <property type="evidence" value="ECO:0007669"/>
    <property type="project" value="InterPro"/>
</dbReference>
<keyword evidence="7" id="KW-0732">Signal</keyword>
<dbReference type="GO" id="GO:0005524">
    <property type="term" value="F:ATP binding"/>
    <property type="evidence" value="ECO:0007669"/>
    <property type="project" value="InterPro"/>
</dbReference>
<dbReference type="Gene3D" id="3.40.50.300">
    <property type="entry name" value="P-loop containing nucleotide triphosphate hydrolases"/>
    <property type="match status" value="1"/>
</dbReference>
<evidence type="ECO:0000256" key="5">
    <source>
        <dbReference type="ARBA" id="ARBA00023136"/>
    </source>
</evidence>
<keyword evidence="4 6" id="KW-1133">Transmembrane helix</keyword>
<organism evidence="9">
    <name type="scientific">Anopheles coluzzii</name>
    <name type="common">African malaria mosquito</name>
    <dbReference type="NCBI Taxonomy" id="1518534"/>
    <lineage>
        <taxon>Eukaryota</taxon>
        <taxon>Metazoa</taxon>
        <taxon>Ecdysozoa</taxon>
        <taxon>Arthropoda</taxon>
        <taxon>Hexapoda</taxon>
        <taxon>Insecta</taxon>
        <taxon>Pterygota</taxon>
        <taxon>Neoptera</taxon>
        <taxon>Endopterygota</taxon>
        <taxon>Diptera</taxon>
        <taxon>Nematocera</taxon>
        <taxon>Culicoidea</taxon>
        <taxon>Culicidae</taxon>
        <taxon>Anophelinae</taxon>
        <taxon>Anopheles</taxon>
    </lineage>
</organism>
<feature type="transmembrane region" description="Helical" evidence="6">
    <location>
        <begin position="37"/>
        <end position="54"/>
    </location>
</feature>
<dbReference type="AlphaFoldDB" id="A0A8W7P751"/>
<dbReference type="EnsemblMetazoa" id="ACOM026110-RA">
    <property type="protein sequence ID" value="ACOM026110-PA.1"/>
    <property type="gene ID" value="ACOM026110"/>
</dbReference>
<sequence length="202" mass="22151">MNYPAPSRQWLLWLWLSGLTLMAALLAEQGLSLGQGALARLVLLLAWVKGFTVIEHYMGLRHAARWLRLVVHGWLLLVTGLLILRPDMNAPAPAAVAAPFYQPQGDECRLFEAAWQQQLPVLIKGPTGCGKTRFVAHMAARLGLPLITVSCHDDLSAADLVGRHLIGDGQTVWCDGPLTRALRQGGICYLDEVVEARKDTTV</sequence>
<dbReference type="PANTHER" id="PTHR42759:SF7">
    <property type="entry name" value="DENITRIFICATION REGULATORY PROTEIN NIRQ"/>
    <property type="match status" value="1"/>
</dbReference>
<keyword evidence="2" id="KW-1003">Cell membrane</keyword>
<keyword evidence="3 6" id="KW-0812">Transmembrane</keyword>
<dbReference type="GO" id="GO:0005886">
    <property type="term" value="C:plasma membrane"/>
    <property type="evidence" value="ECO:0007669"/>
    <property type="project" value="UniProtKB-SubCell"/>
</dbReference>
<dbReference type="Pfam" id="PF03626">
    <property type="entry name" value="COX4_pro"/>
    <property type="match status" value="1"/>
</dbReference>
<keyword evidence="5 6" id="KW-0472">Membrane</keyword>
<comment type="subcellular location">
    <subcellularLocation>
        <location evidence="1">Cell membrane</location>
        <topology evidence="1">Multi-pass membrane protein</topology>
    </subcellularLocation>
</comment>
<feature type="transmembrane region" description="Helical" evidence="6">
    <location>
        <begin position="66"/>
        <end position="84"/>
    </location>
</feature>
<evidence type="ECO:0000313" key="9">
    <source>
        <dbReference type="EnsemblMetazoa" id="ACOM026110-PA.1"/>
    </source>
</evidence>
<dbReference type="InterPro" id="IPR011704">
    <property type="entry name" value="ATPase_dyneun-rel_AAA"/>
</dbReference>
<reference evidence="9" key="1">
    <citation type="submission" date="2022-08" db="UniProtKB">
        <authorList>
            <consortium name="EnsemblMetazoa"/>
        </authorList>
    </citation>
    <scope>IDENTIFICATION</scope>
</reference>
<evidence type="ECO:0000256" key="1">
    <source>
        <dbReference type="ARBA" id="ARBA00004651"/>
    </source>
</evidence>
<dbReference type="InterPro" id="IPR050764">
    <property type="entry name" value="CbbQ/NirQ/NorQ/GpvN"/>
</dbReference>
<feature type="signal peptide" evidence="7">
    <location>
        <begin position="1"/>
        <end position="27"/>
    </location>
</feature>
<evidence type="ECO:0000256" key="7">
    <source>
        <dbReference type="SAM" id="SignalP"/>
    </source>
</evidence>
<accession>A0A8W7P751</accession>
<evidence type="ECO:0000256" key="2">
    <source>
        <dbReference type="ARBA" id="ARBA00022475"/>
    </source>
</evidence>
<dbReference type="Proteomes" id="UP000075882">
    <property type="component" value="Unassembled WGS sequence"/>
</dbReference>
<dbReference type="Pfam" id="PF07728">
    <property type="entry name" value="AAA_5"/>
    <property type="match status" value="1"/>
</dbReference>
<evidence type="ECO:0000259" key="8">
    <source>
        <dbReference type="Pfam" id="PF07728"/>
    </source>
</evidence>
<protein>
    <recommendedName>
        <fullName evidence="8">ATPase dynein-related AAA domain-containing protein</fullName>
    </recommendedName>
</protein>
<evidence type="ECO:0000256" key="3">
    <source>
        <dbReference type="ARBA" id="ARBA00022692"/>
    </source>
</evidence>
<evidence type="ECO:0000256" key="6">
    <source>
        <dbReference type="SAM" id="Phobius"/>
    </source>
</evidence>
<dbReference type="InterPro" id="IPR027417">
    <property type="entry name" value="P-loop_NTPase"/>
</dbReference>
<proteinExistence type="predicted"/>
<evidence type="ECO:0000256" key="4">
    <source>
        <dbReference type="ARBA" id="ARBA00022989"/>
    </source>
</evidence>
<dbReference type="CDD" id="cd00009">
    <property type="entry name" value="AAA"/>
    <property type="match status" value="1"/>
</dbReference>
<name>A0A8W7P751_ANOCL</name>